<dbReference type="InterPro" id="IPR040696">
    <property type="entry name" value="LPD23"/>
</dbReference>
<organism evidence="4">
    <name type="scientific">uncultured Caudovirales phage</name>
    <dbReference type="NCBI Taxonomy" id="2100421"/>
    <lineage>
        <taxon>Viruses</taxon>
        <taxon>Duplodnaviria</taxon>
        <taxon>Heunggongvirae</taxon>
        <taxon>Uroviricota</taxon>
        <taxon>Caudoviricetes</taxon>
        <taxon>Peduoviridae</taxon>
        <taxon>Maltschvirus</taxon>
        <taxon>Maltschvirus maltsch</taxon>
    </lineage>
</organism>
<dbReference type="Pfam" id="PF18838">
    <property type="entry name" value="LPD23"/>
    <property type="match status" value="1"/>
</dbReference>
<dbReference type="InterPro" id="IPR041595">
    <property type="entry name" value="Inorganic_Pase"/>
</dbReference>
<dbReference type="Pfam" id="PF18823">
    <property type="entry name" value="InPase"/>
    <property type="match status" value="1"/>
</dbReference>
<protein>
    <recommendedName>
        <fullName evidence="5">Large polyvalent protein associated domain-containing protein</fullName>
    </recommendedName>
</protein>
<proteinExistence type="predicted"/>
<feature type="region of interest" description="Disordered" evidence="1">
    <location>
        <begin position="1"/>
        <end position="51"/>
    </location>
</feature>
<feature type="domain" description="Inorganic pyrophosphatase" evidence="2">
    <location>
        <begin position="645"/>
        <end position="768"/>
    </location>
</feature>
<evidence type="ECO:0000259" key="2">
    <source>
        <dbReference type="Pfam" id="PF18823"/>
    </source>
</evidence>
<reference evidence="4" key="1">
    <citation type="submission" date="2020-04" db="EMBL/GenBank/DDBJ databases">
        <authorList>
            <person name="Chiriac C."/>
            <person name="Salcher M."/>
            <person name="Ghai R."/>
            <person name="Kavagutti S V."/>
        </authorList>
    </citation>
    <scope>NUCLEOTIDE SEQUENCE</scope>
</reference>
<dbReference type="EMBL" id="LR796248">
    <property type="protein sequence ID" value="CAB4130767.1"/>
    <property type="molecule type" value="Genomic_DNA"/>
</dbReference>
<evidence type="ECO:0000256" key="1">
    <source>
        <dbReference type="SAM" id="MobiDB-lite"/>
    </source>
</evidence>
<accession>A0A6J5LCB0</accession>
<sequence length="797" mass="86826">MTDRKATHMPPELDPAYARFARPVRRETPTEGMKRIELEMQDRPNLNPGRIATGAGRTMEGYNASVGTQGPLSAGLIGAGDPESGKPTMVGARAQAGPLSYQVTQPIFKGAPPSQQVGATVPFDADNYFGVSAQQTPGQGRTYGANVGGEGWNVSGGYNPTNKAANVNVGYQANFAEGGGVDEDTYGPSNIEERRARLRERLESEKRATAQYPGDELEAPKGYITPAKAVRWVDTDSGPMAVDAEGKPLPLIQQPGVLPLYRDPTIDSVRVAMPKLADIAGDMTGAPLGMTASRIVRAGMKGERPAANVVNIFAGESAKTADLGALETAKNMAKEGANKDEILTSTGWFKGVDDKWRFEIPDEASKMNTDPLFKQQGRIAIAQEYFGKQGVHPSKFATGQFPDLDAAALKYADDVIDKRTGTPLGELLDHPELYAAYPDAAKIPVSKNINPAYGGTFNQGTGEMTISDPGLWGDPSRPRSVALHELQHYVQGQEGFATGANTFALKHGTPAWDIYKERIKAMSTPPSLEKYAMDAGFSDLAEAKPSYDQYVKDLLKGGWKKFDTEAQKSAVMEAYQRSAGETEARNVQTRRDLAPNARRQWYPWESQSVPSDKQIVQFAKGEPQLSLSEARRKSYGYASGGRAVVGHTSAANVPVSLEEHKGEMRHRAHSGDSRMAADYGYIDSSKPDHDGMKTDAFVGPHHDSKKVFVINQQHPHTKTFNEHKVMLGYKDRAHALRDYAHSFSDGLGHKRIHSVVEMDAHQLKDWIKRPHTAPLKKAEGGEVFDLKASLGRLMQHV</sequence>
<evidence type="ECO:0000259" key="3">
    <source>
        <dbReference type="Pfam" id="PF18838"/>
    </source>
</evidence>
<feature type="domain" description="Large polyvalent protein associated" evidence="3">
    <location>
        <begin position="312"/>
        <end position="367"/>
    </location>
</feature>
<evidence type="ECO:0000313" key="4">
    <source>
        <dbReference type="EMBL" id="CAB4130767.1"/>
    </source>
</evidence>
<name>A0A6J5LCB0_9CAUD</name>
<feature type="compositionally biased region" description="Basic and acidic residues" evidence="1">
    <location>
        <begin position="24"/>
        <end position="42"/>
    </location>
</feature>
<evidence type="ECO:0008006" key="5">
    <source>
        <dbReference type="Google" id="ProtNLM"/>
    </source>
</evidence>
<gene>
    <name evidence="4" type="ORF">UFOVP122_26</name>
</gene>